<evidence type="ECO:0000256" key="1">
    <source>
        <dbReference type="SAM" id="MobiDB-lite"/>
    </source>
</evidence>
<dbReference type="GO" id="GO:0035770">
    <property type="term" value="C:ribonucleoprotein granule"/>
    <property type="evidence" value="ECO:0007669"/>
    <property type="project" value="TreeGrafter"/>
</dbReference>
<feature type="region of interest" description="Disordered" evidence="1">
    <location>
        <begin position="117"/>
        <end position="217"/>
    </location>
</feature>
<dbReference type="Proteomes" id="UP001054857">
    <property type="component" value="Unassembled WGS sequence"/>
</dbReference>
<reference evidence="2 3" key="1">
    <citation type="journal article" date="2021" name="Sci. Rep.">
        <title>Genome sequencing of the multicellular alga Astrephomene provides insights into convergent evolution of germ-soma differentiation.</title>
        <authorList>
            <person name="Yamashita S."/>
            <person name="Yamamoto K."/>
            <person name="Matsuzaki R."/>
            <person name="Suzuki S."/>
            <person name="Yamaguchi H."/>
            <person name="Hirooka S."/>
            <person name="Minakuchi Y."/>
            <person name="Miyagishima S."/>
            <person name="Kawachi M."/>
            <person name="Toyoda A."/>
            <person name="Nozaki H."/>
        </authorList>
    </citation>
    <scope>NUCLEOTIDE SEQUENCE [LARGE SCALE GENOMIC DNA]</scope>
    <source>
        <strain evidence="2 3">NIES-4017</strain>
    </source>
</reference>
<organism evidence="2 3">
    <name type="scientific">Astrephomene gubernaculifera</name>
    <dbReference type="NCBI Taxonomy" id="47775"/>
    <lineage>
        <taxon>Eukaryota</taxon>
        <taxon>Viridiplantae</taxon>
        <taxon>Chlorophyta</taxon>
        <taxon>core chlorophytes</taxon>
        <taxon>Chlorophyceae</taxon>
        <taxon>CS clade</taxon>
        <taxon>Chlamydomonadales</taxon>
        <taxon>Astrephomenaceae</taxon>
        <taxon>Astrephomene</taxon>
    </lineage>
</organism>
<dbReference type="GO" id="GO:0009507">
    <property type="term" value="C:chloroplast"/>
    <property type="evidence" value="ECO:0007669"/>
    <property type="project" value="GOC"/>
</dbReference>
<feature type="compositionally biased region" description="Basic and acidic residues" evidence="1">
    <location>
        <begin position="197"/>
        <end position="206"/>
    </location>
</feature>
<dbReference type="AlphaFoldDB" id="A0AAD3DGS1"/>
<dbReference type="EMBL" id="BMAR01000001">
    <property type="protein sequence ID" value="GFR41515.1"/>
    <property type="molecule type" value="Genomic_DNA"/>
</dbReference>
<dbReference type="PANTHER" id="PTHR21228:SF40">
    <property type="entry name" value="LD45607P"/>
    <property type="match status" value="1"/>
</dbReference>
<feature type="non-terminal residue" evidence="2">
    <location>
        <position position="678"/>
    </location>
</feature>
<protein>
    <submittedName>
        <fullName evidence="2">Uncharacterized protein</fullName>
    </submittedName>
</protein>
<comment type="caution">
    <text evidence="2">The sequence shown here is derived from an EMBL/GenBank/DDBJ whole genome shotgun (WGS) entry which is preliminary data.</text>
</comment>
<sequence>MFFTQVLLYGCCRSRNVRCLLRRGLAESETRPPLWYQSHTSGLWSPSTLLPYPESATSSPLAPAAAIKEAPQQRVPLWYQYHTSGLLPSFSLPPHPQSVLASPLASAFAIREALQQRRQTSTASSTSSSSFRGSKQVAPESLQRPAKRGHGEAGRHSGSQSGRQVSNPSSTSSRQTKRVAGHSAKGSGSGGGQTELQRGRQAEGRNRGPGCSSGGHTTFSNIANLPTLVAAVDENAAALAAARDVVRLRAAFSTLAKLGSRPDADTRLLPRALTTLAAAYLPLVPGLRDAFSCVGPLYACAKLGFWEGQLAAALLERLGRDGGELMQRANAQDHSNLWWSVSVAPKHLIALAGGALQASSTCLEQMRLSEIDSQACSNILLACARLQRRHDPLLHHLTACLVQLPDANCQDLSNSVYALGELAEDCGHKPREQDLQRLGGRVLEGLQQQQGSGRQGGNHGNHESFTPQALSNMLLGCAKLGFPDPCFLLPLVAALVRCSQLAREQELANSLYALAVMGCTGPQYTSSVKQLCAEVLHRLHSHPDQFIPQNLSNILWALERLRPDGKEALVQALAAECRSRKFNGFLPQHFSNTAWALAKMGYSDQAWYEAVVTAASAPGAMQGASTQNWANLWYALALVRHRPPDSFMEAAARDGLPCASPQECANLLWSLASLGLYD</sequence>
<dbReference type="GO" id="GO:0005759">
    <property type="term" value="C:mitochondrial matrix"/>
    <property type="evidence" value="ECO:0007669"/>
    <property type="project" value="TreeGrafter"/>
</dbReference>
<dbReference type="PANTHER" id="PTHR21228">
    <property type="entry name" value="FAST LEU-RICH DOMAIN-CONTAINING"/>
    <property type="match status" value="1"/>
</dbReference>
<evidence type="ECO:0000313" key="2">
    <source>
        <dbReference type="EMBL" id="GFR41515.1"/>
    </source>
</evidence>
<dbReference type="GO" id="GO:0000963">
    <property type="term" value="P:mitochondrial RNA processing"/>
    <property type="evidence" value="ECO:0007669"/>
    <property type="project" value="TreeGrafter"/>
</dbReference>
<dbReference type="InterPro" id="IPR050870">
    <property type="entry name" value="FAST_kinase"/>
</dbReference>
<evidence type="ECO:0000313" key="3">
    <source>
        <dbReference type="Proteomes" id="UP001054857"/>
    </source>
</evidence>
<proteinExistence type="predicted"/>
<dbReference type="GO" id="GO:0003723">
    <property type="term" value="F:RNA binding"/>
    <property type="evidence" value="ECO:0007669"/>
    <property type="project" value="TreeGrafter"/>
</dbReference>
<feature type="compositionally biased region" description="Low complexity" evidence="1">
    <location>
        <begin position="117"/>
        <end position="134"/>
    </location>
</feature>
<gene>
    <name evidence="2" type="ORF">Agub_g2210</name>
</gene>
<feature type="compositionally biased region" description="Polar residues" evidence="1">
    <location>
        <begin position="157"/>
        <end position="174"/>
    </location>
</feature>
<name>A0AAD3DGS1_9CHLO</name>
<accession>A0AAD3DGS1</accession>
<dbReference type="GO" id="GO:0044528">
    <property type="term" value="P:regulation of mitochondrial mRNA stability"/>
    <property type="evidence" value="ECO:0007669"/>
    <property type="project" value="TreeGrafter"/>
</dbReference>
<keyword evidence="3" id="KW-1185">Reference proteome</keyword>
<dbReference type="GO" id="GO:1901259">
    <property type="term" value="P:chloroplast rRNA processing"/>
    <property type="evidence" value="ECO:0007669"/>
    <property type="project" value="TreeGrafter"/>
</dbReference>